<name>A0ABV1G9S9_9FIRM</name>
<organism evidence="1 2">
    <name type="scientific">Faecousia intestinalis</name>
    <dbReference type="NCBI Taxonomy" id="3133167"/>
    <lineage>
        <taxon>Bacteria</taxon>
        <taxon>Bacillati</taxon>
        <taxon>Bacillota</taxon>
        <taxon>Clostridia</taxon>
        <taxon>Eubacteriales</taxon>
        <taxon>Oscillospiraceae</taxon>
        <taxon>Faecousia</taxon>
    </lineage>
</organism>
<reference evidence="1 2" key="1">
    <citation type="submission" date="2024-03" db="EMBL/GenBank/DDBJ databases">
        <title>Human intestinal bacterial collection.</title>
        <authorList>
            <person name="Pauvert C."/>
            <person name="Hitch T.C.A."/>
            <person name="Clavel T."/>
        </authorList>
    </citation>
    <scope>NUCLEOTIDE SEQUENCE [LARGE SCALE GENOMIC DNA]</scope>
    <source>
        <strain evidence="1 2">CLA-AA-H192</strain>
    </source>
</reference>
<dbReference type="RefSeq" id="WP_349136852.1">
    <property type="nucleotide sequence ID" value="NZ_JBBMFF010000261.1"/>
</dbReference>
<evidence type="ECO:0000313" key="2">
    <source>
        <dbReference type="Proteomes" id="UP001491552"/>
    </source>
</evidence>
<sequence>MSNYKNNKKVMDAGRRAIREVARREGVSEAEVRAEMEFSIREAYDLNNPLWENSPFTDGVPTPEAFIVWTADLVKKETCRTGFNS</sequence>
<proteinExistence type="predicted"/>
<accession>A0ABV1G9S9</accession>
<gene>
    <name evidence="1" type="ORF">WMO66_13095</name>
</gene>
<dbReference type="Proteomes" id="UP001491552">
    <property type="component" value="Unassembled WGS sequence"/>
</dbReference>
<keyword evidence="2" id="KW-1185">Reference proteome</keyword>
<protein>
    <submittedName>
        <fullName evidence="1">Uncharacterized protein</fullName>
    </submittedName>
</protein>
<evidence type="ECO:0000313" key="1">
    <source>
        <dbReference type="EMBL" id="MEQ2512165.1"/>
    </source>
</evidence>
<comment type="caution">
    <text evidence="1">The sequence shown here is derived from an EMBL/GenBank/DDBJ whole genome shotgun (WGS) entry which is preliminary data.</text>
</comment>
<dbReference type="EMBL" id="JBBMFF010000261">
    <property type="protein sequence ID" value="MEQ2512165.1"/>
    <property type="molecule type" value="Genomic_DNA"/>
</dbReference>